<protein>
    <submittedName>
        <fullName evidence="1">Uncharacterized protein</fullName>
    </submittedName>
</protein>
<dbReference type="EMBL" id="MT142072">
    <property type="protein sequence ID" value="QJA74068.1"/>
    <property type="molecule type" value="Genomic_DNA"/>
</dbReference>
<evidence type="ECO:0000313" key="2">
    <source>
        <dbReference type="EMBL" id="QJA56984.1"/>
    </source>
</evidence>
<accession>A0A6H2A142</accession>
<dbReference type="AlphaFoldDB" id="A0A6H2A142"/>
<dbReference type="EMBL" id="MT141248">
    <property type="protein sequence ID" value="QJA56984.1"/>
    <property type="molecule type" value="Genomic_DNA"/>
</dbReference>
<dbReference type="EMBL" id="MT144409">
    <property type="protein sequence ID" value="QJA53287.1"/>
    <property type="molecule type" value="Genomic_DNA"/>
</dbReference>
<name>A0A6H2A142_9ZZZZ</name>
<sequence>MVNLSKKATAGIAEGDYTTWTYKWTNTVPVGMFFNTLAGMHIDDLNDIISLSWYSTTPAKTHFARYNIADFSAIFESPADADYATTPNYREYEVIRNMDKYTRFAPASSLQTYLLLARLPSLEVWRGSGGTPIWSRNITLDEATIVDYIGYSLSATGKYIGVFVYTTDDWTASVMLYEGG</sequence>
<proteinExistence type="predicted"/>
<gene>
    <name evidence="3" type="ORF">MM415A02109_0004</name>
    <name evidence="2" type="ORF">MM415B01747_0011</name>
    <name evidence="1" type="ORF">TM448A03380_0008</name>
</gene>
<reference evidence="1" key="1">
    <citation type="submission" date="2020-03" db="EMBL/GenBank/DDBJ databases">
        <title>The deep terrestrial virosphere.</title>
        <authorList>
            <person name="Holmfeldt K."/>
            <person name="Nilsson E."/>
            <person name="Simone D."/>
            <person name="Lopez-Fernandez M."/>
            <person name="Wu X."/>
            <person name="de Brujin I."/>
            <person name="Lundin D."/>
            <person name="Andersson A."/>
            <person name="Bertilsson S."/>
            <person name="Dopson M."/>
        </authorList>
    </citation>
    <scope>NUCLEOTIDE SEQUENCE</scope>
    <source>
        <strain evidence="3">MM415A02109</strain>
        <strain evidence="2">MM415B01747</strain>
        <strain evidence="1">TM448A03380</strain>
    </source>
</reference>
<evidence type="ECO:0000313" key="1">
    <source>
        <dbReference type="EMBL" id="QJA53287.1"/>
    </source>
</evidence>
<organism evidence="1">
    <name type="scientific">viral metagenome</name>
    <dbReference type="NCBI Taxonomy" id="1070528"/>
    <lineage>
        <taxon>unclassified sequences</taxon>
        <taxon>metagenomes</taxon>
        <taxon>organismal metagenomes</taxon>
    </lineage>
</organism>
<evidence type="ECO:0000313" key="3">
    <source>
        <dbReference type="EMBL" id="QJA74068.1"/>
    </source>
</evidence>